<dbReference type="Proteomes" id="UP000813068">
    <property type="component" value="Unassembled WGS sequence"/>
</dbReference>
<organism evidence="2 3">
    <name type="scientific">Geopseudomonas aromaticivorans</name>
    <dbReference type="NCBI Taxonomy" id="2849492"/>
    <lineage>
        <taxon>Bacteria</taxon>
        <taxon>Pseudomonadati</taxon>
        <taxon>Pseudomonadota</taxon>
        <taxon>Gammaproteobacteria</taxon>
        <taxon>Pseudomonadales</taxon>
        <taxon>Pseudomonadaceae</taxon>
        <taxon>Geopseudomonas</taxon>
    </lineage>
</organism>
<evidence type="ECO:0000259" key="1">
    <source>
        <dbReference type="Pfam" id="PF24722"/>
    </source>
</evidence>
<reference evidence="2 3" key="1">
    <citation type="submission" date="2021-06" db="EMBL/GenBank/DDBJ databases">
        <title>Differences between aerobic and microaerobic xylene degrading microbial communities.</title>
        <authorList>
            <person name="Banerjee S."/>
            <person name="Tancsics A."/>
        </authorList>
    </citation>
    <scope>NUCLEOTIDE SEQUENCE [LARGE SCALE GENOMIC DNA]</scope>
    <source>
        <strain evidence="2 3">MAP12</strain>
    </source>
</reference>
<sequence>MKTVLDLYNATRDRFPEITEIADRIHAKTWGEPSPEFSYSWFESLANALNNDMNKCVSADHHIELLLFLSQALHGCSTEIKNCIDVAFVENLFWQVPGSKAATYWENLPASLKELYIGFHKRAPL</sequence>
<accession>A0ABS6MX90</accession>
<protein>
    <recommendedName>
        <fullName evidence="1">DUF7674 domain-containing protein</fullName>
    </recommendedName>
</protein>
<feature type="domain" description="DUF7674" evidence="1">
    <location>
        <begin position="12"/>
        <end position="119"/>
    </location>
</feature>
<dbReference type="EMBL" id="JAHRGL010000019">
    <property type="protein sequence ID" value="MBV2132872.1"/>
    <property type="molecule type" value="Genomic_DNA"/>
</dbReference>
<comment type="caution">
    <text evidence="2">The sequence shown here is derived from an EMBL/GenBank/DDBJ whole genome shotgun (WGS) entry which is preliminary data.</text>
</comment>
<dbReference type="Pfam" id="PF24722">
    <property type="entry name" value="DUF7674"/>
    <property type="match status" value="1"/>
</dbReference>
<name>A0ABS6MX90_9GAMM</name>
<proteinExistence type="predicted"/>
<evidence type="ECO:0000313" key="3">
    <source>
        <dbReference type="Proteomes" id="UP000813068"/>
    </source>
</evidence>
<evidence type="ECO:0000313" key="2">
    <source>
        <dbReference type="EMBL" id="MBV2132872.1"/>
    </source>
</evidence>
<gene>
    <name evidence="2" type="ORF">KRX52_08675</name>
</gene>
<dbReference type="RefSeq" id="WP_217681338.1">
    <property type="nucleotide sequence ID" value="NZ_JAHRGL010000019.1"/>
</dbReference>
<dbReference type="InterPro" id="IPR056091">
    <property type="entry name" value="DUF7674"/>
</dbReference>
<keyword evidence="3" id="KW-1185">Reference proteome</keyword>